<dbReference type="EMBL" id="CP041677">
    <property type="protein sequence ID" value="QDR73609.1"/>
    <property type="molecule type" value="Genomic_DNA"/>
</dbReference>
<dbReference type="Proteomes" id="UP000316394">
    <property type="component" value="Plasmid unnamed"/>
</dbReference>
<keyword evidence="1" id="KW-0614">Plasmid</keyword>
<name>A0A517D8D4_LIMRT</name>
<accession>A0A517D8D4</accession>
<evidence type="ECO:0000313" key="2">
    <source>
        <dbReference type="Proteomes" id="UP000316394"/>
    </source>
</evidence>
<sequence length="460" mass="52533">MQSKNLLILARELNISVIRLRSILLYMLNDLNVAADKLSTRDIYDVIKSIDRKNYYYTVPEDLCSILFEQKAESKSLIPIDQVVEENKIVPYTMREFINEQKVSGGGDGRLSNNDIFRKNIFSDPKKVYVVKRRVNVFLNYFFIYLSEKSKRQIASLPSDGELTTFKLLDDVQNKTSTRGRIIGFARNADKKLTPIVAFLNGKISFLSEIFSWPKKKVEFPKSKTNNGKQMNFSISLEDCLNKNTYGYLNIFLAVVEKHNVDFEVVRTGKTISFMVTTNAFVINLNDFLTSNLTSKSAKRERAYQFGNIGKAGEGVEKTKYLEFVPQEMVGFLKSHCLEKATVFLTSGDNPQIKCYTDYVMLPLMFPKEMRDAVVRLANTNGISTSRMFMTAFQASQIFLNETDLNIAMGKMYQMMSALDTVLTQENKSNKTSKPKTMVDLIEDILHSKKSTQQANLESE</sequence>
<dbReference type="AlphaFoldDB" id="A0A517D8D4"/>
<proteinExistence type="predicted"/>
<protein>
    <submittedName>
        <fullName evidence="1">Uncharacterized protein</fullName>
    </submittedName>
</protein>
<organism evidence="1 2">
    <name type="scientific">Limosilactobacillus reuteri</name>
    <name type="common">Lactobacillus reuteri</name>
    <dbReference type="NCBI Taxonomy" id="1598"/>
    <lineage>
        <taxon>Bacteria</taxon>
        <taxon>Bacillati</taxon>
        <taxon>Bacillota</taxon>
        <taxon>Bacilli</taxon>
        <taxon>Lactobacillales</taxon>
        <taxon>Lactobacillaceae</taxon>
        <taxon>Limosilactobacillus</taxon>
    </lineage>
</organism>
<evidence type="ECO:0000313" key="1">
    <source>
        <dbReference type="EMBL" id="QDR73609.1"/>
    </source>
</evidence>
<gene>
    <name evidence="1" type="ORF">FOD75_10960</name>
</gene>
<geneLocation type="plasmid" evidence="1 2">
    <name>unnamed</name>
</geneLocation>
<reference evidence="1 2" key="1">
    <citation type="submission" date="2019-07" db="EMBL/GenBank/DDBJ databases">
        <title>Gastrointestinal microbiota of Peromyscus leucopus, the white-footed mouse.</title>
        <authorList>
            <person name="Milovic A."/>
            <person name="Bassam K."/>
            <person name="Barbour A.G."/>
        </authorList>
    </citation>
    <scope>NUCLEOTIDE SEQUENCE [LARGE SCALE GENOMIC DNA]</scope>
    <source>
        <strain evidence="1 2">LL7</strain>
        <plasmid evidence="1 2">unnamed</plasmid>
    </source>
</reference>
<dbReference type="RefSeq" id="WP_144227938.1">
    <property type="nucleotide sequence ID" value="NZ_CP041677.1"/>
</dbReference>